<evidence type="ECO:0000313" key="2">
    <source>
        <dbReference type="EMBL" id="GMF42047.1"/>
    </source>
</evidence>
<dbReference type="Proteomes" id="UP001165121">
    <property type="component" value="Unassembled WGS sequence"/>
</dbReference>
<accession>A0A9W6XNS6</accession>
<feature type="region of interest" description="Disordered" evidence="1">
    <location>
        <begin position="1"/>
        <end position="54"/>
    </location>
</feature>
<name>A0A9W6XNS6_9STRA</name>
<sequence length="141" mass="15284">MVGDEDNEPQYGATESGDEAEKDDIQTGEFDSDAGVEPQCAPDDDHYDPEETEQEITAELLFAETFLSNFGVEDEVLAGNVETQVLRKISATGWEYVVTPDTAEFLMTPYEPANDAGSYTGIREGYSGPTADVYGGGVHRS</sequence>
<reference evidence="2" key="1">
    <citation type="submission" date="2023-04" db="EMBL/GenBank/DDBJ databases">
        <title>Phytophthora fragariaefolia NBRC 109709.</title>
        <authorList>
            <person name="Ichikawa N."/>
            <person name="Sato H."/>
            <person name="Tonouchi N."/>
        </authorList>
    </citation>
    <scope>NUCLEOTIDE SEQUENCE</scope>
    <source>
        <strain evidence="2">NBRC 109709</strain>
    </source>
</reference>
<comment type="caution">
    <text evidence="2">The sequence shown here is derived from an EMBL/GenBank/DDBJ whole genome shotgun (WGS) entry which is preliminary data.</text>
</comment>
<dbReference type="AlphaFoldDB" id="A0A9W6XNS6"/>
<proteinExistence type="predicted"/>
<dbReference type="EMBL" id="BSXT01001396">
    <property type="protein sequence ID" value="GMF42047.1"/>
    <property type="molecule type" value="Genomic_DNA"/>
</dbReference>
<dbReference type="OrthoDB" id="115716at2759"/>
<evidence type="ECO:0000313" key="3">
    <source>
        <dbReference type="Proteomes" id="UP001165121"/>
    </source>
</evidence>
<organism evidence="2 3">
    <name type="scientific">Phytophthora fragariaefolia</name>
    <dbReference type="NCBI Taxonomy" id="1490495"/>
    <lineage>
        <taxon>Eukaryota</taxon>
        <taxon>Sar</taxon>
        <taxon>Stramenopiles</taxon>
        <taxon>Oomycota</taxon>
        <taxon>Peronosporomycetes</taxon>
        <taxon>Peronosporales</taxon>
        <taxon>Peronosporaceae</taxon>
        <taxon>Phytophthora</taxon>
    </lineage>
</organism>
<keyword evidence="3" id="KW-1185">Reference proteome</keyword>
<gene>
    <name evidence="2" type="ORF">Pfra01_001358900</name>
</gene>
<protein>
    <submittedName>
        <fullName evidence="2">Unnamed protein product</fullName>
    </submittedName>
</protein>
<evidence type="ECO:0000256" key="1">
    <source>
        <dbReference type="SAM" id="MobiDB-lite"/>
    </source>
</evidence>
<feature type="compositionally biased region" description="Acidic residues" evidence="1">
    <location>
        <begin position="45"/>
        <end position="54"/>
    </location>
</feature>